<dbReference type="Gene3D" id="2.60.120.10">
    <property type="entry name" value="Jelly Rolls"/>
    <property type="match status" value="1"/>
</dbReference>
<dbReference type="SUPFAM" id="SSF51182">
    <property type="entry name" value="RmlC-like cupins"/>
    <property type="match status" value="1"/>
</dbReference>
<evidence type="ECO:0000313" key="6">
    <source>
        <dbReference type="Proteomes" id="UP000824156"/>
    </source>
</evidence>
<protein>
    <submittedName>
        <fullName evidence="5">AraC family transcriptional regulator</fullName>
    </submittedName>
</protein>
<dbReference type="InterPro" id="IPR009057">
    <property type="entry name" value="Homeodomain-like_sf"/>
</dbReference>
<dbReference type="GO" id="GO:0003700">
    <property type="term" value="F:DNA-binding transcription factor activity"/>
    <property type="evidence" value="ECO:0007669"/>
    <property type="project" value="InterPro"/>
</dbReference>
<dbReference type="PROSITE" id="PS01124">
    <property type="entry name" value="HTH_ARAC_FAMILY_2"/>
    <property type="match status" value="1"/>
</dbReference>
<dbReference type="EMBL" id="DXEZ01000230">
    <property type="protein sequence ID" value="HIX55048.1"/>
    <property type="molecule type" value="Genomic_DNA"/>
</dbReference>
<keyword evidence="1" id="KW-0805">Transcription regulation</keyword>
<dbReference type="PANTHER" id="PTHR43280">
    <property type="entry name" value="ARAC-FAMILY TRANSCRIPTIONAL REGULATOR"/>
    <property type="match status" value="1"/>
</dbReference>
<dbReference type="Pfam" id="PF12833">
    <property type="entry name" value="HTH_18"/>
    <property type="match status" value="1"/>
</dbReference>
<dbReference type="PANTHER" id="PTHR43280:SF2">
    <property type="entry name" value="HTH-TYPE TRANSCRIPTIONAL REGULATOR EXSA"/>
    <property type="match status" value="1"/>
</dbReference>
<dbReference type="SMART" id="SM00342">
    <property type="entry name" value="HTH_ARAC"/>
    <property type="match status" value="1"/>
</dbReference>
<keyword evidence="3" id="KW-0804">Transcription</keyword>
<comment type="caution">
    <text evidence="5">The sequence shown here is derived from an EMBL/GenBank/DDBJ whole genome shotgun (WGS) entry which is preliminary data.</text>
</comment>
<sequence>MLKKVNVPLDPQHSFSLRIDYSPRLHNLWHYHHEVECIFILKGKGTHFIGDSVKNFGPGDLILVKDQTPHYWSFDEEYIGKDEDKLIEVYALHFSPELLGEGFLKLPEHSKIEQLFKDLEYNLTIHPDLTHTVKIFNTINTGPNSNRVMKLIELLIHLGASPKEKLCSQHYVFGHQKKEQKRISNIIEYLRLNYKRRITLTEVSNFAGMTPNSFCRFFKSNTGKTFIEFINLMRIQYAEKLLKETELSIKEIAYEAGFTNPVNFHKVFKKTYRQSPLNYKKQTNHAQEDKHIIK</sequence>
<dbReference type="InterPro" id="IPR014710">
    <property type="entry name" value="RmlC-like_jellyroll"/>
</dbReference>
<dbReference type="InterPro" id="IPR018062">
    <property type="entry name" value="HTH_AraC-typ_CS"/>
</dbReference>
<evidence type="ECO:0000313" key="5">
    <source>
        <dbReference type="EMBL" id="HIX55048.1"/>
    </source>
</evidence>
<evidence type="ECO:0000256" key="2">
    <source>
        <dbReference type="ARBA" id="ARBA00023125"/>
    </source>
</evidence>
<dbReference type="AlphaFoldDB" id="A0A9D1WA74"/>
<dbReference type="PROSITE" id="PS00041">
    <property type="entry name" value="HTH_ARAC_FAMILY_1"/>
    <property type="match status" value="1"/>
</dbReference>
<dbReference type="InterPro" id="IPR013096">
    <property type="entry name" value="Cupin_2"/>
</dbReference>
<reference evidence="5" key="2">
    <citation type="submission" date="2021-04" db="EMBL/GenBank/DDBJ databases">
        <authorList>
            <person name="Gilroy R."/>
        </authorList>
    </citation>
    <scope>NUCLEOTIDE SEQUENCE</scope>
    <source>
        <strain evidence="5">1719</strain>
    </source>
</reference>
<dbReference type="Pfam" id="PF07883">
    <property type="entry name" value="Cupin_2"/>
    <property type="match status" value="1"/>
</dbReference>
<accession>A0A9D1WA74</accession>
<proteinExistence type="predicted"/>
<organism evidence="5 6">
    <name type="scientific">Candidatus Sphingobacterium stercoripullorum</name>
    <dbReference type="NCBI Taxonomy" id="2838759"/>
    <lineage>
        <taxon>Bacteria</taxon>
        <taxon>Pseudomonadati</taxon>
        <taxon>Bacteroidota</taxon>
        <taxon>Sphingobacteriia</taxon>
        <taxon>Sphingobacteriales</taxon>
        <taxon>Sphingobacteriaceae</taxon>
        <taxon>Sphingobacterium</taxon>
    </lineage>
</organism>
<name>A0A9D1WA74_9SPHI</name>
<dbReference type="SUPFAM" id="SSF46689">
    <property type="entry name" value="Homeodomain-like"/>
    <property type="match status" value="2"/>
</dbReference>
<dbReference type="GO" id="GO:0043565">
    <property type="term" value="F:sequence-specific DNA binding"/>
    <property type="evidence" value="ECO:0007669"/>
    <property type="project" value="InterPro"/>
</dbReference>
<dbReference type="Gene3D" id="1.10.10.60">
    <property type="entry name" value="Homeodomain-like"/>
    <property type="match status" value="2"/>
</dbReference>
<evidence type="ECO:0000256" key="1">
    <source>
        <dbReference type="ARBA" id="ARBA00023015"/>
    </source>
</evidence>
<evidence type="ECO:0000259" key="4">
    <source>
        <dbReference type="PROSITE" id="PS01124"/>
    </source>
</evidence>
<feature type="domain" description="HTH araC/xylS-type" evidence="4">
    <location>
        <begin position="184"/>
        <end position="282"/>
    </location>
</feature>
<dbReference type="InterPro" id="IPR011051">
    <property type="entry name" value="RmlC_Cupin_sf"/>
</dbReference>
<keyword evidence="2" id="KW-0238">DNA-binding</keyword>
<dbReference type="InterPro" id="IPR018060">
    <property type="entry name" value="HTH_AraC"/>
</dbReference>
<reference evidence="5" key="1">
    <citation type="journal article" date="2021" name="PeerJ">
        <title>Extensive microbial diversity within the chicken gut microbiome revealed by metagenomics and culture.</title>
        <authorList>
            <person name="Gilroy R."/>
            <person name="Ravi A."/>
            <person name="Getino M."/>
            <person name="Pursley I."/>
            <person name="Horton D.L."/>
            <person name="Alikhan N.F."/>
            <person name="Baker D."/>
            <person name="Gharbi K."/>
            <person name="Hall N."/>
            <person name="Watson M."/>
            <person name="Adriaenssens E.M."/>
            <person name="Foster-Nyarko E."/>
            <person name="Jarju S."/>
            <person name="Secka A."/>
            <person name="Antonio M."/>
            <person name="Oren A."/>
            <person name="Chaudhuri R.R."/>
            <person name="La Ragione R."/>
            <person name="Hildebrand F."/>
            <person name="Pallen M.J."/>
        </authorList>
    </citation>
    <scope>NUCLEOTIDE SEQUENCE</scope>
    <source>
        <strain evidence="5">1719</strain>
    </source>
</reference>
<gene>
    <name evidence="5" type="ORF">H9853_08480</name>
</gene>
<dbReference type="Proteomes" id="UP000824156">
    <property type="component" value="Unassembled WGS sequence"/>
</dbReference>
<evidence type="ECO:0000256" key="3">
    <source>
        <dbReference type="ARBA" id="ARBA00023163"/>
    </source>
</evidence>